<dbReference type="AlphaFoldDB" id="A0A4R5ND46"/>
<dbReference type="InterPro" id="IPR029039">
    <property type="entry name" value="Flavoprotein-like_sf"/>
</dbReference>
<accession>A0A4R5ND46</accession>
<evidence type="ECO:0000313" key="3">
    <source>
        <dbReference type="Proteomes" id="UP000295257"/>
    </source>
</evidence>
<feature type="domain" description="Flavodoxin-like" evidence="1">
    <location>
        <begin position="3"/>
        <end position="129"/>
    </location>
</feature>
<dbReference type="InterPro" id="IPR008254">
    <property type="entry name" value="Flavodoxin/NO_synth"/>
</dbReference>
<dbReference type="OrthoDB" id="9806505at2"/>
<organism evidence="2 3">
    <name type="scientific">Companilactobacillus farciminis</name>
    <dbReference type="NCBI Taxonomy" id="1612"/>
    <lineage>
        <taxon>Bacteria</taxon>
        <taxon>Bacillati</taxon>
        <taxon>Bacillota</taxon>
        <taxon>Bacilli</taxon>
        <taxon>Lactobacillales</taxon>
        <taxon>Lactobacillaceae</taxon>
        <taxon>Companilactobacillus</taxon>
    </lineage>
</organism>
<reference evidence="2 3" key="1">
    <citation type="journal article" date="2019" name="Appl. Microbiol. Biotechnol.">
        <title>Uncovering carbohydrate metabolism through a genotype-phenotype association study of 56 lactic acid bacteria genomes.</title>
        <authorList>
            <person name="Buron-Moles G."/>
            <person name="Chailyan A."/>
            <person name="Dolejs I."/>
            <person name="Forster J."/>
            <person name="Miks M.H."/>
        </authorList>
    </citation>
    <scope>NUCLEOTIDE SEQUENCE [LARGE SCALE GENOMIC DNA]</scope>
    <source>
        <strain evidence="2 3">ATCC 29644</strain>
    </source>
</reference>
<dbReference type="SUPFAM" id="SSF52218">
    <property type="entry name" value="Flavoproteins"/>
    <property type="match status" value="1"/>
</dbReference>
<dbReference type="GO" id="GO:0016651">
    <property type="term" value="F:oxidoreductase activity, acting on NAD(P)H"/>
    <property type="evidence" value="ECO:0007669"/>
    <property type="project" value="UniProtKB-ARBA"/>
</dbReference>
<evidence type="ECO:0000313" key="2">
    <source>
        <dbReference type="EMBL" id="TDG71294.1"/>
    </source>
</evidence>
<dbReference type="STRING" id="1612.ABB44_05260"/>
<dbReference type="GO" id="GO:0010181">
    <property type="term" value="F:FMN binding"/>
    <property type="evidence" value="ECO:0007669"/>
    <property type="project" value="InterPro"/>
</dbReference>
<keyword evidence="3" id="KW-1185">Reference proteome</keyword>
<protein>
    <recommendedName>
        <fullName evidence="1">Flavodoxin-like domain-containing protein</fullName>
    </recommendedName>
</protein>
<evidence type="ECO:0000259" key="1">
    <source>
        <dbReference type="Pfam" id="PF12682"/>
    </source>
</evidence>
<dbReference type="Gene3D" id="3.40.50.360">
    <property type="match status" value="1"/>
</dbReference>
<dbReference type="PANTHER" id="PTHR39201:SF1">
    <property type="entry name" value="FLAVODOXIN-LIKE DOMAIN-CONTAINING PROTEIN"/>
    <property type="match status" value="1"/>
</dbReference>
<dbReference type="EMBL" id="PUFN01000022">
    <property type="protein sequence ID" value="TDG71294.1"/>
    <property type="molecule type" value="Genomic_DNA"/>
</dbReference>
<dbReference type="RefSeq" id="WP_010021149.1">
    <property type="nucleotide sequence ID" value="NZ_PUFN01000022.1"/>
</dbReference>
<proteinExistence type="predicted"/>
<dbReference type="Proteomes" id="UP000295257">
    <property type="component" value="Unassembled WGS sequence"/>
</dbReference>
<sequence>MAKLIIYFSLSNNTKEAAQKVQEITGADIYRLEAKNPYPEGYSKYSKIGMKEFEDDIHPEIKEDIPDFDKYDTIYLGYPTWGGKIPMIFHTLFEQYDFSNKKIVPFTTTGGSSASESLPSVKEIAKNAIVTDNFRYQFDDKKLKTFLNEI</sequence>
<name>A0A4R5ND46_9LACO</name>
<dbReference type="Pfam" id="PF12682">
    <property type="entry name" value="Flavodoxin_4"/>
    <property type="match status" value="1"/>
</dbReference>
<dbReference type="PANTHER" id="PTHR39201">
    <property type="entry name" value="EXPORTED PROTEIN-RELATED"/>
    <property type="match status" value="1"/>
</dbReference>
<gene>
    <name evidence="2" type="ORF">C5L30_000800</name>
</gene>
<comment type="caution">
    <text evidence="2">The sequence shown here is derived from an EMBL/GenBank/DDBJ whole genome shotgun (WGS) entry which is preliminary data.</text>
</comment>